<sequence length="225" mass="25827">MMQDFISLIFPEYCLMCEDGLVKDEKLICMYCRHTLPRTESHKDAENFIARKFWGKLSLKYAWAYLKFSKKGQVQRALHKLKYDGYAEVGELLGYWYGHELKEQGLHIEFDLILPVPLHISKLKKRGYNQSDTIAKGMSEVMSVEWDGKVLVKNTASETQTKKKRLERWENVEKVFEIKNQQKIAGKRILLIDDVVTTGSTLEACATLLLDEGCKEVSIAAIASA</sequence>
<dbReference type="PANTHER" id="PTHR47505:SF1">
    <property type="entry name" value="DNA UTILIZATION PROTEIN YHGH"/>
    <property type="match status" value="1"/>
</dbReference>
<name>A0A6C0GIZ9_9BACT</name>
<dbReference type="RefSeq" id="WP_162443919.1">
    <property type="nucleotide sequence ID" value="NZ_CP048222.1"/>
</dbReference>
<reference evidence="3 4" key="1">
    <citation type="submission" date="2020-01" db="EMBL/GenBank/DDBJ databases">
        <authorList>
            <person name="Kim M.K."/>
        </authorList>
    </citation>
    <scope>NUCLEOTIDE SEQUENCE [LARGE SCALE GENOMIC DNA]</scope>
    <source>
        <strain evidence="3 4">172606-1</strain>
    </source>
</reference>
<dbReference type="CDD" id="cd06223">
    <property type="entry name" value="PRTases_typeI"/>
    <property type="match status" value="1"/>
</dbReference>
<evidence type="ECO:0000313" key="4">
    <source>
        <dbReference type="Proteomes" id="UP000480178"/>
    </source>
</evidence>
<dbReference type="KEGG" id="rhoz:GXP67_15250"/>
<protein>
    <submittedName>
        <fullName evidence="3">ComF family protein</fullName>
    </submittedName>
</protein>
<dbReference type="SUPFAM" id="SSF53271">
    <property type="entry name" value="PRTase-like"/>
    <property type="match status" value="1"/>
</dbReference>
<dbReference type="Gene3D" id="3.40.50.2020">
    <property type="match status" value="1"/>
</dbReference>
<dbReference type="AlphaFoldDB" id="A0A6C0GIZ9"/>
<comment type="similarity">
    <text evidence="1">Belongs to the ComF/GntX family.</text>
</comment>
<dbReference type="InterPro" id="IPR000836">
    <property type="entry name" value="PRTase_dom"/>
</dbReference>
<evidence type="ECO:0000259" key="2">
    <source>
        <dbReference type="Pfam" id="PF00156"/>
    </source>
</evidence>
<dbReference type="Pfam" id="PF00156">
    <property type="entry name" value="Pribosyltran"/>
    <property type="match status" value="1"/>
</dbReference>
<evidence type="ECO:0000313" key="3">
    <source>
        <dbReference type="EMBL" id="QHT67897.1"/>
    </source>
</evidence>
<evidence type="ECO:0000256" key="1">
    <source>
        <dbReference type="ARBA" id="ARBA00008007"/>
    </source>
</evidence>
<accession>A0A6C0GIZ9</accession>
<organism evidence="3 4">
    <name type="scientific">Rhodocytophaga rosea</name>
    <dbReference type="NCBI Taxonomy" id="2704465"/>
    <lineage>
        <taxon>Bacteria</taxon>
        <taxon>Pseudomonadati</taxon>
        <taxon>Bacteroidota</taxon>
        <taxon>Cytophagia</taxon>
        <taxon>Cytophagales</taxon>
        <taxon>Rhodocytophagaceae</taxon>
        <taxon>Rhodocytophaga</taxon>
    </lineage>
</organism>
<dbReference type="Proteomes" id="UP000480178">
    <property type="component" value="Chromosome"/>
</dbReference>
<gene>
    <name evidence="3" type="ORF">GXP67_15250</name>
</gene>
<feature type="domain" description="Phosphoribosyltransferase" evidence="2">
    <location>
        <begin position="168"/>
        <end position="223"/>
    </location>
</feature>
<dbReference type="PANTHER" id="PTHR47505">
    <property type="entry name" value="DNA UTILIZATION PROTEIN YHGH"/>
    <property type="match status" value="1"/>
</dbReference>
<dbReference type="InterPro" id="IPR029057">
    <property type="entry name" value="PRTase-like"/>
</dbReference>
<keyword evidence="4" id="KW-1185">Reference proteome</keyword>
<dbReference type="InterPro" id="IPR051910">
    <property type="entry name" value="ComF/GntX_DNA_util-trans"/>
</dbReference>
<proteinExistence type="inferred from homology"/>
<dbReference type="EMBL" id="CP048222">
    <property type="protein sequence ID" value="QHT67897.1"/>
    <property type="molecule type" value="Genomic_DNA"/>
</dbReference>